<name>A0A6J4K8R9_9CHLR</name>
<dbReference type="PROSITE" id="PS51186">
    <property type="entry name" value="GNAT"/>
    <property type="match status" value="1"/>
</dbReference>
<dbReference type="Gene3D" id="3.40.630.30">
    <property type="match status" value="1"/>
</dbReference>
<sequence>MRQRTWRMKVISVARGGQWSVVILREGQQHMQTNGDEEHIDMMQEQRSTPLVRDAVPSDYAALALISDEVHGLHAAAHPSIFREVGTGHSLPQAYFDDLLAGEMSTIQVAEIEGAVGGFAIVEVFDAPPFEVVVPRRTVFIASMAITERQRRKGLGRALVDAAMAWGRARGATSLELTVWEFNEDAIAFYERLGLAPLNRTMHLALDA</sequence>
<proteinExistence type="predicted"/>
<dbReference type="InterPro" id="IPR016181">
    <property type="entry name" value="Acyl_CoA_acyltransferase"/>
</dbReference>
<dbReference type="PANTHER" id="PTHR43877">
    <property type="entry name" value="AMINOALKYLPHOSPHONATE N-ACETYLTRANSFERASE-RELATED-RELATED"/>
    <property type="match status" value="1"/>
</dbReference>
<dbReference type="Pfam" id="PF00583">
    <property type="entry name" value="Acetyltransf_1"/>
    <property type="match status" value="1"/>
</dbReference>
<dbReference type="InterPro" id="IPR050832">
    <property type="entry name" value="Bact_Acetyltransf"/>
</dbReference>
<gene>
    <name evidence="4" type="ORF">AVDCRST_MAG93-4446</name>
</gene>
<organism evidence="4">
    <name type="scientific">uncultured Chloroflexia bacterium</name>
    <dbReference type="NCBI Taxonomy" id="1672391"/>
    <lineage>
        <taxon>Bacteria</taxon>
        <taxon>Bacillati</taxon>
        <taxon>Chloroflexota</taxon>
        <taxon>Chloroflexia</taxon>
        <taxon>environmental samples</taxon>
    </lineage>
</organism>
<keyword evidence="2" id="KW-0012">Acyltransferase</keyword>
<evidence type="ECO:0000259" key="3">
    <source>
        <dbReference type="PROSITE" id="PS51186"/>
    </source>
</evidence>
<accession>A0A6J4K8R9</accession>
<dbReference type="GO" id="GO:0016747">
    <property type="term" value="F:acyltransferase activity, transferring groups other than amino-acyl groups"/>
    <property type="evidence" value="ECO:0007669"/>
    <property type="project" value="InterPro"/>
</dbReference>
<reference evidence="4" key="1">
    <citation type="submission" date="2020-02" db="EMBL/GenBank/DDBJ databases">
        <authorList>
            <person name="Meier V. D."/>
        </authorList>
    </citation>
    <scope>NUCLEOTIDE SEQUENCE</scope>
    <source>
        <strain evidence="4">AVDCRST_MAG93</strain>
    </source>
</reference>
<dbReference type="EMBL" id="CADCTR010001494">
    <property type="protein sequence ID" value="CAA9298750.1"/>
    <property type="molecule type" value="Genomic_DNA"/>
</dbReference>
<dbReference type="AlphaFoldDB" id="A0A6J4K8R9"/>
<dbReference type="InterPro" id="IPR000182">
    <property type="entry name" value="GNAT_dom"/>
</dbReference>
<dbReference type="SUPFAM" id="SSF55729">
    <property type="entry name" value="Acyl-CoA N-acyltransferases (Nat)"/>
    <property type="match status" value="1"/>
</dbReference>
<protein>
    <recommendedName>
        <fullName evidence="3">N-acetyltransferase domain-containing protein</fullName>
    </recommendedName>
</protein>
<feature type="domain" description="N-acetyltransferase" evidence="3">
    <location>
        <begin position="50"/>
        <end position="208"/>
    </location>
</feature>
<dbReference type="CDD" id="cd04301">
    <property type="entry name" value="NAT_SF"/>
    <property type="match status" value="1"/>
</dbReference>
<evidence type="ECO:0000256" key="1">
    <source>
        <dbReference type="ARBA" id="ARBA00022679"/>
    </source>
</evidence>
<keyword evidence="1" id="KW-0808">Transferase</keyword>
<evidence type="ECO:0000313" key="4">
    <source>
        <dbReference type="EMBL" id="CAA9298750.1"/>
    </source>
</evidence>
<evidence type="ECO:0000256" key="2">
    <source>
        <dbReference type="ARBA" id="ARBA00023315"/>
    </source>
</evidence>